<evidence type="ECO:0000313" key="3">
    <source>
        <dbReference type="EMBL" id="KAK6749681.1"/>
    </source>
</evidence>
<feature type="domain" description="aECM cysteine-cradle" evidence="2">
    <location>
        <begin position="448"/>
        <end position="500"/>
    </location>
</feature>
<dbReference type="InterPro" id="IPR055352">
    <property type="entry name" value="CCD_aECM"/>
</dbReference>
<keyword evidence="4" id="KW-1185">Reference proteome</keyword>
<proteinExistence type="predicted"/>
<evidence type="ECO:0000256" key="1">
    <source>
        <dbReference type="SAM" id="MobiDB-lite"/>
    </source>
</evidence>
<evidence type="ECO:0000313" key="4">
    <source>
        <dbReference type="Proteomes" id="UP001303046"/>
    </source>
</evidence>
<reference evidence="3 4" key="1">
    <citation type="submission" date="2023-08" db="EMBL/GenBank/DDBJ databases">
        <title>A Necator americanus chromosomal reference genome.</title>
        <authorList>
            <person name="Ilik V."/>
            <person name="Petrzelkova K.J."/>
            <person name="Pardy F."/>
            <person name="Fuh T."/>
            <person name="Niatou-Singa F.S."/>
            <person name="Gouil Q."/>
            <person name="Baker L."/>
            <person name="Ritchie M.E."/>
            <person name="Jex A.R."/>
            <person name="Gazzola D."/>
            <person name="Li H."/>
            <person name="Toshio Fujiwara R."/>
            <person name="Zhan B."/>
            <person name="Aroian R.V."/>
            <person name="Pafco B."/>
            <person name="Schwarz E.M."/>
        </authorList>
    </citation>
    <scope>NUCLEOTIDE SEQUENCE [LARGE SCALE GENOMIC DNA]</scope>
    <source>
        <strain evidence="3 4">Aroian</strain>
        <tissue evidence="3">Whole animal</tissue>
    </source>
</reference>
<comment type="caution">
    <text evidence="3">The sequence shown here is derived from an EMBL/GenBank/DDBJ whole genome shotgun (WGS) entry which is preliminary data.</text>
</comment>
<feature type="region of interest" description="Disordered" evidence="1">
    <location>
        <begin position="394"/>
        <end position="429"/>
    </location>
</feature>
<feature type="compositionally biased region" description="Polar residues" evidence="1">
    <location>
        <begin position="252"/>
        <end position="264"/>
    </location>
</feature>
<protein>
    <recommendedName>
        <fullName evidence="2">aECM cysteine-cradle domain-containing protein</fullName>
    </recommendedName>
</protein>
<evidence type="ECO:0000259" key="2">
    <source>
        <dbReference type="Pfam" id="PF23626"/>
    </source>
</evidence>
<feature type="compositionally biased region" description="Pro residues" evidence="1">
    <location>
        <begin position="399"/>
        <end position="425"/>
    </location>
</feature>
<dbReference type="Proteomes" id="UP001303046">
    <property type="component" value="Unassembled WGS sequence"/>
</dbReference>
<dbReference type="PANTHER" id="PTHR37435">
    <property type="entry name" value="PROTEIN CBG14344"/>
    <property type="match status" value="1"/>
</dbReference>
<gene>
    <name evidence="3" type="primary">Necator_chrIV.g15266</name>
    <name evidence="3" type="ORF">RB195_001971</name>
</gene>
<name>A0ABR1DJN3_NECAM</name>
<feature type="region of interest" description="Disordered" evidence="1">
    <location>
        <begin position="252"/>
        <end position="276"/>
    </location>
</feature>
<dbReference type="PANTHER" id="PTHR37435:SF2">
    <property type="entry name" value="GROUND-LIKE DOMAIN-CONTAINING PROTEIN"/>
    <property type="match status" value="1"/>
</dbReference>
<sequence>MFLFCLILIGVEVQKKDLVRIEDDADFDLKPSPPTHSMRLLHVQLVLFAASSWLVEAISNKLLEDYERKLNSVNEKLGAWRRTPGKHRLKRYRCIEEYVDEHGNVIEEGREHLTTPAPVNFASAPRRRTKNHRAYGVKNMVIDVPTKAARMQDLKVTMVKKKVKTMMNAKTKSRDQQSITDNETFMRVFPKTTTTTTSSPTTEIIDEADDSSDEVILKNFFEPSLEMKLQRPAKVEAAERLIESSAVATTLSAPPLRTPSTDFLETSDHSVDGDVSRDREKRLYRRHRKLGGVTTYSRGGEDYDMNYDDYNYVDDEFPFLGRRRVGGRRLRQYLGYPPIRYPGRRDARFTKVAPLLQSHYYATQQPLDVRPMPVVATSAPLVMQKRRSLTLSHPREYQLPPPPPTPLPPTPVQPPPLPLVAPPSPQSSALPLVAPLSSSQTLKMEESTPETCRRMSNLATMFGITDISTYARRNCRLLQAFAPGHTCEQITHFVDSCHKKRFS</sequence>
<organism evidence="3 4">
    <name type="scientific">Necator americanus</name>
    <name type="common">Human hookworm</name>
    <dbReference type="NCBI Taxonomy" id="51031"/>
    <lineage>
        <taxon>Eukaryota</taxon>
        <taxon>Metazoa</taxon>
        <taxon>Ecdysozoa</taxon>
        <taxon>Nematoda</taxon>
        <taxon>Chromadorea</taxon>
        <taxon>Rhabditida</taxon>
        <taxon>Rhabditina</taxon>
        <taxon>Rhabditomorpha</taxon>
        <taxon>Strongyloidea</taxon>
        <taxon>Ancylostomatidae</taxon>
        <taxon>Bunostominae</taxon>
        <taxon>Necator</taxon>
    </lineage>
</organism>
<feature type="compositionally biased region" description="Basic and acidic residues" evidence="1">
    <location>
        <begin position="266"/>
        <end position="276"/>
    </location>
</feature>
<dbReference type="EMBL" id="JAVFWL010000004">
    <property type="protein sequence ID" value="KAK6749681.1"/>
    <property type="molecule type" value="Genomic_DNA"/>
</dbReference>
<accession>A0ABR1DJN3</accession>
<dbReference type="Pfam" id="PF23626">
    <property type="entry name" value="CCD_aECM"/>
    <property type="match status" value="1"/>
</dbReference>